<evidence type="ECO:0000256" key="6">
    <source>
        <dbReference type="PROSITE-ProRule" id="PRU00047"/>
    </source>
</evidence>
<dbReference type="GO" id="GO:0006397">
    <property type="term" value="P:mRNA processing"/>
    <property type="evidence" value="ECO:0007669"/>
    <property type="project" value="InterPro"/>
</dbReference>
<dbReference type="AlphaFoldDB" id="A0A9P4JMG7"/>
<dbReference type="PROSITE" id="PS50158">
    <property type="entry name" value="ZF_CCHC"/>
    <property type="match status" value="1"/>
</dbReference>
<dbReference type="PROSITE" id="PS51282">
    <property type="entry name" value="DWNN"/>
    <property type="match status" value="1"/>
</dbReference>
<dbReference type="GO" id="GO:0003676">
    <property type="term" value="F:nucleic acid binding"/>
    <property type="evidence" value="ECO:0007669"/>
    <property type="project" value="InterPro"/>
</dbReference>
<feature type="domain" description="CCHC-type" evidence="8">
    <location>
        <begin position="172"/>
        <end position="186"/>
    </location>
</feature>
<dbReference type="Pfam" id="PF08783">
    <property type="entry name" value="DWNN"/>
    <property type="match status" value="1"/>
</dbReference>
<organism evidence="10 11">
    <name type="scientific">Delitschia confertaspora ATCC 74209</name>
    <dbReference type="NCBI Taxonomy" id="1513339"/>
    <lineage>
        <taxon>Eukaryota</taxon>
        <taxon>Fungi</taxon>
        <taxon>Dikarya</taxon>
        <taxon>Ascomycota</taxon>
        <taxon>Pezizomycotina</taxon>
        <taxon>Dothideomycetes</taxon>
        <taxon>Pleosporomycetidae</taxon>
        <taxon>Pleosporales</taxon>
        <taxon>Delitschiaceae</taxon>
        <taxon>Delitschia</taxon>
    </lineage>
</organism>
<dbReference type="SMART" id="SM01180">
    <property type="entry name" value="DWNN"/>
    <property type="match status" value="1"/>
</dbReference>
<dbReference type="CDD" id="cd16620">
    <property type="entry name" value="vRING-HC-C4C4_RBBP6"/>
    <property type="match status" value="1"/>
</dbReference>
<feature type="domain" description="DWNN" evidence="9">
    <location>
        <begin position="7"/>
        <end position="81"/>
    </location>
</feature>
<comment type="caution">
    <text evidence="10">The sequence shown here is derived from an EMBL/GenBank/DDBJ whole genome shotgun (WGS) entry which is preliminary data.</text>
</comment>
<feature type="non-terminal residue" evidence="10">
    <location>
        <position position="1"/>
    </location>
</feature>
<dbReference type="InterPro" id="IPR033489">
    <property type="entry name" value="RBBP6"/>
</dbReference>
<feature type="compositionally biased region" description="Basic and acidic residues" evidence="7">
    <location>
        <begin position="342"/>
        <end position="357"/>
    </location>
</feature>
<protein>
    <submittedName>
        <fullName evidence="10">DWNN-domain-containing protein</fullName>
    </submittedName>
</protein>
<dbReference type="EMBL" id="ML993945">
    <property type="protein sequence ID" value="KAF2202218.1"/>
    <property type="molecule type" value="Genomic_DNA"/>
</dbReference>
<dbReference type="Proteomes" id="UP000799536">
    <property type="component" value="Unassembled WGS sequence"/>
</dbReference>
<dbReference type="PANTHER" id="PTHR15439">
    <property type="entry name" value="RETINOBLASTOMA-BINDING PROTEIN 6"/>
    <property type="match status" value="1"/>
</dbReference>
<evidence type="ECO:0000256" key="1">
    <source>
        <dbReference type="ARBA" id="ARBA00004123"/>
    </source>
</evidence>
<dbReference type="GO" id="GO:0005634">
    <property type="term" value="C:nucleus"/>
    <property type="evidence" value="ECO:0007669"/>
    <property type="project" value="UniProtKB-SubCell"/>
</dbReference>
<reference evidence="10" key="1">
    <citation type="journal article" date="2020" name="Stud. Mycol.">
        <title>101 Dothideomycetes genomes: a test case for predicting lifestyles and emergence of pathogens.</title>
        <authorList>
            <person name="Haridas S."/>
            <person name="Albert R."/>
            <person name="Binder M."/>
            <person name="Bloem J."/>
            <person name="Labutti K."/>
            <person name="Salamov A."/>
            <person name="Andreopoulos B."/>
            <person name="Baker S."/>
            <person name="Barry K."/>
            <person name="Bills G."/>
            <person name="Bluhm B."/>
            <person name="Cannon C."/>
            <person name="Castanera R."/>
            <person name="Culley D."/>
            <person name="Daum C."/>
            <person name="Ezra D."/>
            <person name="Gonzalez J."/>
            <person name="Henrissat B."/>
            <person name="Kuo A."/>
            <person name="Liang C."/>
            <person name="Lipzen A."/>
            <person name="Lutzoni F."/>
            <person name="Magnuson J."/>
            <person name="Mondo S."/>
            <person name="Nolan M."/>
            <person name="Ohm R."/>
            <person name="Pangilinan J."/>
            <person name="Park H.-J."/>
            <person name="Ramirez L."/>
            <person name="Alfaro M."/>
            <person name="Sun H."/>
            <person name="Tritt A."/>
            <person name="Yoshinaga Y."/>
            <person name="Zwiers L.-H."/>
            <person name="Turgeon B."/>
            <person name="Goodwin S."/>
            <person name="Spatafora J."/>
            <person name="Crous P."/>
            <person name="Grigoriev I."/>
        </authorList>
    </citation>
    <scope>NUCLEOTIDE SEQUENCE</scope>
    <source>
        <strain evidence="10">ATCC 74209</strain>
    </source>
</reference>
<dbReference type="PANTHER" id="PTHR15439:SF0">
    <property type="entry name" value="CELL DIVISION CYCLE AND APOPTOSIS REGULATOR PROTEIN 1-RELATED"/>
    <property type="match status" value="1"/>
</dbReference>
<comment type="subcellular location">
    <subcellularLocation>
        <location evidence="1">Nucleus</location>
    </subcellularLocation>
</comment>
<feature type="region of interest" description="Disordered" evidence="7">
    <location>
        <begin position="490"/>
        <end position="511"/>
    </location>
</feature>
<dbReference type="OrthoDB" id="106784at2759"/>
<dbReference type="GO" id="GO:0061630">
    <property type="term" value="F:ubiquitin protein ligase activity"/>
    <property type="evidence" value="ECO:0007669"/>
    <property type="project" value="InterPro"/>
</dbReference>
<feature type="region of interest" description="Disordered" evidence="7">
    <location>
        <begin position="342"/>
        <end position="404"/>
    </location>
</feature>
<evidence type="ECO:0000256" key="7">
    <source>
        <dbReference type="SAM" id="MobiDB-lite"/>
    </source>
</evidence>
<dbReference type="InterPro" id="IPR001878">
    <property type="entry name" value="Znf_CCHC"/>
</dbReference>
<dbReference type="GO" id="GO:0016567">
    <property type="term" value="P:protein ubiquitination"/>
    <property type="evidence" value="ECO:0007669"/>
    <property type="project" value="InterPro"/>
</dbReference>
<feature type="compositionally biased region" description="Low complexity" evidence="7">
    <location>
        <begin position="358"/>
        <end position="369"/>
    </location>
</feature>
<evidence type="ECO:0000256" key="5">
    <source>
        <dbReference type="ARBA" id="ARBA00023242"/>
    </source>
</evidence>
<dbReference type="SMART" id="SM00343">
    <property type="entry name" value="ZnF_C2HC"/>
    <property type="match status" value="1"/>
</dbReference>
<keyword evidence="4" id="KW-0862">Zinc</keyword>
<sequence length="511" mass="55387">PNMASSVFFKFKSSKEPMRITFDGTGISVFELKREIIAASGLGDGTDFDLFIYPEDNPNSEYDDDTTIISRSSTVIARRLPAARPGAGRAARYVSGRAPVRANKHSHHPNPSQPISISTNGLQSEQEREAAFLQEAGAAWEQQKEAMSHAKPIFKKKQQNVPDHPPPEGYICYRCGEKGHWIQACPTNNDPDFKPKMRVKRTTGIPRSFLKTVEKPADDDENVRGVMVNAEGEHVIAVPDQKTWEKYQEKAKASAAQAENFAAGDKEIEERGLACSIDKRMFVEPVKTPCCGKTYCHDCIENALAESDLVCPNCSKEGVLIDDLVTDEDMVEKIRAYEAEKTNEKLEKAQQAKEEAKAASNPSSPSNNNDVSVTPSAADEPPKASESNGTGSKPPSTAEGAPVSSSSINLLTVAAANVASSATPGANGGNVSDSDTSTTSKKRKADSDLTNDHKPAPPTAPKAMRQQQQQQTSNIEQDFINSMKALEQGKMPMNMPLPNASMGMAMTMPVQ</sequence>
<dbReference type="InterPro" id="IPR013083">
    <property type="entry name" value="Znf_RING/FYVE/PHD"/>
</dbReference>
<dbReference type="Gene3D" id="3.30.40.10">
    <property type="entry name" value="Zinc/RING finger domain, C3HC4 (zinc finger)"/>
    <property type="match status" value="1"/>
</dbReference>
<evidence type="ECO:0000256" key="4">
    <source>
        <dbReference type="ARBA" id="ARBA00022833"/>
    </source>
</evidence>
<evidence type="ECO:0000259" key="9">
    <source>
        <dbReference type="PROSITE" id="PS51282"/>
    </source>
</evidence>
<name>A0A9P4JMG7_9PLEO</name>
<dbReference type="SUPFAM" id="SSF57850">
    <property type="entry name" value="RING/U-box"/>
    <property type="match status" value="1"/>
</dbReference>
<keyword evidence="2" id="KW-0479">Metal-binding</keyword>
<proteinExistence type="predicted"/>
<dbReference type="SUPFAM" id="SSF57756">
    <property type="entry name" value="Retrovirus zinc finger-like domains"/>
    <property type="match status" value="1"/>
</dbReference>
<evidence type="ECO:0000256" key="2">
    <source>
        <dbReference type="ARBA" id="ARBA00022723"/>
    </source>
</evidence>
<dbReference type="InterPro" id="IPR036875">
    <property type="entry name" value="Znf_CCHC_sf"/>
</dbReference>
<dbReference type="GO" id="GO:0006511">
    <property type="term" value="P:ubiquitin-dependent protein catabolic process"/>
    <property type="evidence" value="ECO:0007669"/>
    <property type="project" value="TreeGrafter"/>
</dbReference>
<evidence type="ECO:0000313" key="11">
    <source>
        <dbReference type="Proteomes" id="UP000799536"/>
    </source>
</evidence>
<dbReference type="Gene3D" id="4.10.60.10">
    <property type="entry name" value="Zinc finger, CCHC-type"/>
    <property type="match status" value="1"/>
</dbReference>
<evidence type="ECO:0000313" key="10">
    <source>
        <dbReference type="EMBL" id="KAF2202218.1"/>
    </source>
</evidence>
<accession>A0A9P4JMG7</accession>
<feature type="compositionally biased region" description="Basic and acidic residues" evidence="7">
    <location>
        <begin position="445"/>
        <end position="455"/>
    </location>
</feature>
<feature type="compositionally biased region" description="Polar residues" evidence="7">
    <location>
        <begin position="385"/>
        <end position="395"/>
    </location>
</feature>
<feature type="region of interest" description="Disordered" evidence="7">
    <location>
        <begin position="420"/>
        <end position="475"/>
    </location>
</feature>
<keyword evidence="5" id="KW-0539">Nucleus</keyword>
<evidence type="ECO:0000256" key="3">
    <source>
        <dbReference type="ARBA" id="ARBA00022771"/>
    </source>
</evidence>
<keyword evidence="3 6" id="KW-0863">Zinc-finger</keyword>
<feature type="non-terminal residue" evidence="10">
    <location>
        <position position="511"/>
    </location>
</feature>
<dbReference type="InterPro" id="IPR025829">
    <property type="entry name" value="Zn_knuckle_CX2CX3GHX4C"/>
</dbReference>
<dbReference type="GO" id="GO:0008270">
    <property type="term" value="F:zinc ion binding"/>
    <property type="evidence" value="ECO:0007669"/>
    <property type="project" value="UniProtKB-KW"/>
</dbReference>
<keyword evidence="11" id="KW-1185">Reference proteome</keyword>
<evidence type="ECO:0000259" key="8">
    <source>
        <dbReference type="PROSITE" id="PS50158"/>
    </source>
</evidence>
<dbReference type="Pfam" id="PF13696">
    <property type="entry name" value="zf-CCHC_2"/>
    <property type="match status" value="1"/>
</dbReference>
<dbReference type="Gene3D" id="3.10.20.90">
    <property type="entry name" value="Phosphatidylinositol 3-kinase Catalytic Subunit, Chain A, domain 1"/>
    <property type="match status" value="1"/>
</dbReference>
<gene>
    <name evidence="10" type="ORF">GQ43DRAFT_360519</name>
</gene>
<dbReference type="InterPro" id="IPR014891">
    <property type="entry name" value="DWNN_domain"/>
</dbReference>